<keyword evidence="9" id="KW-0460">Magnesium</keyword>
<dbReference type="Gene3D" id="3.40.50.300">
    <property type="entry name" value="P-loop containing nucleotide triphosphate hydrolases"/>
    <property type="match status" value="1"/>
</dbReference>
<keyword evidence="7" id="KW-0547">Nucleotide-binding</keyword>
<reference evidence="12" key="1">
    <citation type="journal article" date="2019" name="Int. J. Syst. Evol. Microbiol.">
        <title>The Global Catalogue of Microorganisms (GCM) 10K type strain sequencing project: providing services to taxonomists for standard genome sequencing and annotation.</title>
        <authorList>
            <consortium name="The Broad Institute Genomics Platform"/>
            <consortium name="The Broad Institute Genome Sequencing Center for Infectious Disease"/>
            <person name="Wu L."/>
            <person name="Ma J."/>
        </authorList>
    </citation>
    <scope>NUCLEOTIDE SEQUENCE [LARGE SCALE GENOMIC DNA]</scope>
    <source>
        <strain evidence="12">KCTC 42644</strain>
    </source>
</reference>
<dbReference type="RefSeq" id="WP_380856276.1">
    <property type="nucleotide sequence ID" value="NZ_JBHRXV010000001.1"/>
</dbReference>
<dbReference type="PANTHER" id="PTHR33540:SF2">
    <property type="entry name" value="TRNA THREONYLCARBAMOYLADENOSINE BIOSYNTHESIS PROTEIN TSAE"/>
    <property type="match status" value="1"/>
</dbReference>
<evidence type="ECO:0000256" key="8">
    <source>
        <dbReference type="ARBA" id="ARBA00022840"/>
    </source>
</evidence>
<evidence type="ECO:0000256" key="4">
    <source>
        <dbReference type="ARBA" id="ARBA00022490"/>
    </source>
</evidence>
<dbReference type="EMBL" id="JBHRXV010000001">
    <property type="protein sequence ID" value="MFC3711417.1"/>
    <property type="molecule type" value="Genomic_DNA"/>
</dbReference>
<evidence type="ECO:0000256" key="5">
    <source>
        <dbReference type="ARBA" id="ARBA00022694"/>
    </source>
</evidence>
<evidence type="ECO:0000256" key="1">
    <source>
        <dbReference type="ARBA" id="ARBA00004496"/>
    </source>
</evidence>
<dbReference type="PANTHER" id="PTHR33540">
    <property type="entry name" value="TRNA THREONYLCARBAMOYLADENOSINE BIOSYNTHESIS PROTEIN TSAE"/>
    <property type="match status" value="1"/>
</dbReference>
<dbReference type="InterPro" id="IPR003442">
    <property type="entry name" value="T6A_TsaE"/>
</dbReference>
<evidence type="ECO:0000256" key="9">
    <source>
        <dbReference type="ARBA" id="ARBA00022842"/>
    </source>
</evidence>
<evidence type="ECO:0000256" key="2">
    <source>
        <dbReference type="ARBA" id="ARBA00007599"/>
    </source>
</evidence>
<proteinExistence type="inferred from homology"/>
<keyword evidence="12" id="KW-1185">Reference proteome</keyword>
<accession>A0ABV7X5Y7</accession>
<evidence type="ECO:0000256" key="10">
    <source>
        <dbReference type="ARBA" id="ARBA00032441"/>
    </source>
</evidence>
<protein>
    <recommendedName>
        <fullName evidence="3">tRNA threonylcarbamoyladenosine biosynthesis protein TsaE</fullName>
    </recommendedName>
    <alternativeName>
        <fullName evidence="10">t(6)A37 threonylcarbamoyladenosine biosynthesis protein TsaE</fullName>
    </alternativeName>
</protein>
<comment type="subcellular location">
    <subcellularLocation>
        <location evidence="1">Cytoplasm</location>
    </subcellularLocation>
</comment>
<organism evidence="11 12">
    <name type="scientific">Sphingoaurantiacus capsulatus</name>
    <dbReference type="NCBI Taxonomy" id="1771310"/>
    <lineage>
        <taxon>Bacteria</taxon>
        <taxon>Pseudomonadati</taxon>
        <taxon>Pseudomonadota</taxon>
        <taxon>Alphaproteobacteria</taxon>
        <taxon>Sphingomonadales</taxon>
        <taxon>Sphingosinicellaceae</taxon>
        <taxon>Sphingoaurantiacus</taxon>
    </lineage>
</organism>
<comment type="similarity">
    <text evidence="2">Belongs to the TsaE family.</text>
</comment>
<dbReference type="InterPro" id="IPR027417">
    <property type="entry name" value="P-loop_NTPase"/>
</dbReference>
<evidence type="ECO:0000256" key="7">
    <source>
        <dbReference type="ARBA" id="ARBA00022741"/>
    </source>
</evidence>
<evidence type="ECO:0000256" key="6">
    <source>
        <dbReference type="ARBA" id="ARBA00022723"/>
    </source>
</evidence>
<evidence type="ECO:0000313" key="12">
    <source>
        <dbReference type="Proteomes" id="UP001595615"/>
    </source>
</evidence>
<dbReference type="SUPFAM" id="SSF52540">
    <property type="entry name" value="P-loop containing nucleoside triphosphate hydrolases"/>
    <property type="match status" value="1"/>
</dbReference>
<keyword evidence="4" id="KW-0963">Cytoplasm</keyword>
<sequence length="147" mass="16036">MVTFASPEALEAFGARLAAVARTGDVIALYGDLGAGKTTLARGLLRGLGLEGEAPSPTFTLVQTYDPPEMRLPVWHCDLYRLDDPEEAVELGLEEAFGDALVLIEWPERLGRYLPADALRLYLDGAGEAQRRLTAEVPPGWEARWPS</sequence>
<evidence type="ECO:0000256" key="3">
    <source>
        <dbReference type="ARBA" id="ARBA00019010"/>
    </source>
</evidence>
<gene>
    <name evidence="11" type="primary">tsaE</name>
    <name evidence="11" type="ORF">ACFOMD_02470</name>
</gene>
<dbReference type="NCBIfam" id="TIGR00150">
    <property type="entry name" value="T6A_YjeE"/>
    <property type="match status" value="1"/>
</dbReference>
<keyword evidence="6" id="KW-0479">Metal-binding</keyword>
<dbReference type="Pfam" id="PF02367">
    <property type="entry name" value="TsaE"/>
    <property type="match status" value="1"/>
</dbReference>
<name>A0ABV7X5Y7_9SPHN</name>
<dbReference type="Proteomes" id="UP001595615">
    <property type="component" value="Unassembled WGS sequence"/>
</dbReference>
<comment type="caution">
    <text evidence="11">The sequence shown here is derived from an EMBL/GenBank/DDBJ whole genome shotgun (WGS) entry which is preliminary data.</text>
</comment>
<keyword evidence="8" id="KW-0067">ATP-binding</keyword>
<keyword evidence="5" id="KW-0819">tRNA processing</keyword>
<evidence type="ECO:0000313" key="11">
    <source>
        <dbReference type="EMBL" id="MFC3711417.1"/>
    </source>
</evidence>